<accession>A0A4S2GZ51</accession>
<dbReference type="Proteomes" id="UP000308054">
    <property type="component" value="Unassembled WGS sequence"/>
</dbReference>
<gene>
    <name evidence="2" type="ORF">E5163_11660</name>
</gene>
<evidence type="ECO:0000313" key="2">
    <source>
        <dbReference type="EMBL" id="TGY88465.1"/>
    </source>
</evidence>
<protein>
    <submittedName>
        <fullName evidence="2">Uncharacterized protein</fullName>
    </submittedName>
</protein>
<proteinExistence type="predicted"/>
<evidence type="ECO:0000256" key="1">
    <source>
        <dbReference type="SAM" id="Phobius"/>
    </source>
</evidence>
<keyword evidence="1" id="KW-1133">Transmembrane helix</keyword>
<dbReference type="EMBL" id="SRXW01000003">
    <property type="protein sequence ID" value="TGY88465.1"/>
    <property type="molecule type" value="Genomic_DNA"/>
</dbReference>
<keyword evidence="1" id="KW-0812">Transmembrane</keyword>
<name>A0A4S2GZ51_9PROT</name>
<reference evidence="2 3" key="1">
    <citation type="journal article" date="2017" name="Int. J. Syst. Evol. Microbiol.">
        <title>Marinicauda algicola sp. nov., isolated from a marine red alga Rhodosorus marinus.</title>
        <authorList>
            <person name="Jeong S.E."/>
            <person name="Jeon S.H."/>
            <person name="Chun B.H."/>
            <person name="Kim D.W."/>
            <person name="Jeon C.O."/>
        </authorList>
    </citation>
    <scope>NUCLEOTIDE SEQUENCE [LARGE SCALE GENOMIC DNA]</scope>
    <source>
        <strain evidence="2 3">JCM 31718</strain>
    </source>
</reference>
<evidence type="ECO:0000313" key="3">
    <source>
        <dbReference type="Proteomes" id="UP000308054"/>
    </source>
</evidence>
<keyword evidence="3" id="KW-1185">Reference proteome</keyword>
<organism evidence="2 3">
    <name type="scientific">Marinicauda algicola</name>
    <dbReference type="NCBI Taxonomy" id="2029849"/>
    <lineage>
        <taxon>Bacteria</taxon>
        <taxon>Pseudomonadati</taxon>
        <taxon>Pseudomonadota</taxon>
        <taxon>Alphaproteobacteria</taxon>
        <taxon>Maricaulales</taxon>
        <taxon>Maricaulaceae</taxon>
        <taxon>Marinicauda</taxon>
    </lineage>
</organism>
<feature type="transmembrane region" description="Helical" evidence="1">
    <location>
        <begin position="38"/>
        <end position="62"/>
    </location>
</feature>
<dbReference type="AlphaFoldDB" id="A0A4S2GZ51"/>
<feature type="transmembrane region" description="Helical" evidence="1">
    <location>
        <begin position="12"/>
        <end position="32"/>
    </location>
</feature>
<sequence>MMRIEIRREDTGCLGGGCLGVVALAGWITAIVRDAMMLKWLWLILDLLLPPLGALRGIFMWFGWA</sequence>
<keyword evidence="1" id="KW-0472">Membrane</keyword>
<comment type="caution">
    <text evidence="2">The sequence shown here is derived from an EMBL/GenBank/DDBJ whole genome shotgun (WGS) entry which is preliminary data.</text>
</comment>
<dbReference type="RefSeq" id="WP_135996311.1">
    <property type="nucleotide sequence ID" value="NZ_CP071057.1"/>
</dbReference>